<dbReference type="KEGG" id="pfp:PFL1_03379"/>
<dbReference type="InterPro" id="IPR017439">
    <property type="entry name" value="Amidohydrolase"/>
</dbReference>
<proteinExistence type="inferred from homology"/>
<dbReference type="Gene3D" id="3.30.70.360">
    <property type="match status" value="1"/>
</dbReference>
<protein>
    <recommendedName>
        <fullName evidence="3">Peptidase M20 dimerisation domain-containing protein</fullName>
    </recommendedName>
</protein>
<dbReference type="Gene3D" id="3.40.630.10">
    <property type="entry name" value="Zn peptidases"/>
    <property type="match status" value="1"/>
</dbReference>
<sequence length="487" mass="52043">MTCLSFGRRSKTCCKCGGERNMSASPSTSQAQPQPTEKAPATASAPSTLASAGQAHTCCSFVRDDLRPPTYSAHASSATALSGRLQEMASTIEHEVRQLDATLRDLSMAMHDKPEILWQEHATHDLFVRFFEGRSSEGWKVKPHAYGLETAWEARFEHRPDSKDARTIGFQSELDALPGIGHACGHNLIAISGVAAALSVAAALRKHDVAGTVVLLGTPAEEGGGGKLRLLEAGAYKSYDAALMVHPAPTSGTGAMLAVQPVMVRYTGATAHAGAAPWEGVNALDAAVLAYNNISALRQQMPPEYRVHGIIEGDNWAANVIPGASRLHYNVRAPTISGLKAFVAKVDKCFQAAALATGCSIEVEWEPAYADVWNTPLLSSTYAAVLEQRYGKVVPNDDFTASTDFGNVCYALPALHAEYAIHLDDPKTQGNHTVGFTDAAGSKEAHERTLEAAVGIAVTGARVLLEEDFAKQIKDQWRKWRDGADGP</sequence>
<evidence type="ECO:0000313" key="4">
    <source>
        <dbReference type="EMBL" id="EPQ29090.1"/>
    </source>
</evidence>
<dbReference type="SUPFAM" id="SSF55031">
    <property type="entry name" value="Bacterial exopeptidase dimerisation domain"/>
    <property type="match status" value="1"/>
</dbReference>
<dbReference type="SUPFAM" id="SSF53187">
    <property type="entry name" value="Zn-dependent exopeptidases"/>
    <property type="match status" value="1"/>
</dbReference>
<organism evidence="4 5">
    <name type="scientific">Pseudozyma flocculosa PF-1</name>
    <dbReference type="NCBI Taxonomy" id="1277687"/>
    <lineage>
        <taxon>Eukaryota</taxon>
        <taxon>Fungi</taxon>
        <taxon>Dikarya</taxon>
        <taxon>Basidiomycota</taxon>
        <taxon>Ustilaginomycotina</taxon>
        <taxon>Ustilaginomycetes</taxon>
        <taxon>Ustilaginales</taxon>
        <taxon>Ustilaginaceae</taxon>
        <taxon>Pseudozyma</taxon>
    </lineage>
</organism>
<dbReference type="CDD" id="cd05672">
    <property type="entry name" value="M20_ACY1L2-like"/>
    <property type="match status" value="1"/>
</dbReference>
<dbReference type="InterPro" id="IPR036264">
    <property type="entry name" value="Bact_exopeptidase_dim_dom"/>
</dbReference>
<accession>A0A061HAP4</accession>
<dbReference type="RefSeq" id="XP_007879087.1">
    <property type="nucleotide sequence ID" value="XM_007880896.1"/>
</dbReference>
<dbReference type="FunFam" id="3.30.70.360:FF:000004">
    <property type="entry name" value="Peptidase M20 domain-containing protein 2"/>
    <property type="match status" value="1"/>
</dbReference>
<dbReference type="AlphaFoldDB" id="A0A061HAP4"/>
<dbReference type="HOGENOM" id="CLU_031812_1_1_1"/>
<dbReference type="OrthoDB" id="6119954at2759"/>
<dbReference type="InterPro" id="IPR052030">
    <property type="entry name" value="Peptidase_M20/M20A_hydrolases"/>
</dbReference>
<dbReference type="GeneID" id="19317489"/>
<feature type="compositionally biased region" description="Low complexity" evidence="2">
    <location>
        <begin position="23"/>
        <end position="47"/>
    </location>
</feature>
<evidence type="ECO:0000313" key="5">
    <source>
        <dbReference type="Proteomes" id="UP000053664"/>
    </source>
</evidence>
<dbReference type="Proteomes" id="UP000053664">
    <property type="component" value="Unassembled WGS sequence"/>
</dbReference>
<dbReference type="PANTHER" id="PTHR30575">
    <property type="entry name" value="PEPTIDASE M20"/>
    <property type="match status" value="1"/>
</dbReference>
<name>A0A061HAP4_9BASI</name>
<gene>
    <name evidence="4" type="ORF">PFL1_03379</name>
</gene>
<feature type="domain" description="Peptidase M20 dimerisation" evidence="3">
    <location>
        <begin position="265"/>
        <end position="354"/>
    </location>
</feature>
<dbReference type="Pfam" id="PF07687">
    <property type="entry name" value="M20_dimer"/>
    <property type="match status" value="1"/>
</dbReference>
<dbReference type="InterPro" id="IPR011650">
    <property type="entry name" value="Peptidase_M20_dimer"/>
</dbReference>
<evidence type="ECO:0000259" key="3">
    <source>
        <dbReference type="Pfam" id="PF07687"/>
    </source>
</evidence>
<feature type="region of interest" description="Disordered" evidence="2">
    <location>
        <begin position="19"/>
        <end position="47"/>
    </location>
</feature>
<comment type="similarity">
    <text evidence="1">Belongs to the peptidase M20A family.</text>
</comment>
<dbReference type="NCBIfam" id="TIGR01891">
    <property type="entry name" value="amidohydrolases"/>
    <property type="match status" value="1"/>
</dbReference>
<dbReference type="InterPro" id="IPR002933">
    <property type="entry name" value="Peptidase_M20"/>
</dbReference>
<dbReference type="PANTHER" id="PTHR30575:SF0">
    <property type="entry name" value="XAA-ARG DIPEPTIDASE"/>
    <property type="match status" value="1"/>
</dbReference>
<evidence type="ECO:0000256" key="2">
    <source>
        <dbReference type="SAM" id="MobiDB-lite"/>
    </source>
</evidence>
<dbReference type="eggNOG" id="ENOG502QQPD">
    <property type="taxonomic scope" value="Eukaryota"/>
</dbReference>
<dbReference type="GO" id="GO:0016805">
    <property type="term" value="F:dipeptidase activity"/>
    <property type="evidence" value="ECO:0007669"/>
    <property type="project" value="TreeGrafter"/>
</dbReference>
<dbReference type="EMBL" id="KE361632">
    <property type="protein sequence ID" value="EPQ29090.1"/>
    <property type="molecule type" value="Genomic_DNA"/>
</dbReference>
<evidence type="ECO:0000256" key="1">
    <source>
        <dbReference type="ARBA" id="ARBA00006247"/>
    </source>
</evidence>
<dbReference type="Pfam" id="PF01546">
    <property type="entry name" value="Peptidase_M20"/>
    <property type="match status" value="1"/>
</dbReference>
<reference evidence="4 5" key="1">
    <citation type="journal article" date="2013" name="Plant Cell">
        <title>The transition from a phytopathogenic smut ancestor to an anamorphic biocontrol agent deciphered by comparative whole-genome analysis.</title>
        <authorList>
            <person name="Lefebvre F."/>
            <person name="Joly D.L."/>
            <person name="Labbe C."/>
            <person name="Teichmann B."/>
            <person name="Linning R."/>
            <person name="Belzile F."/>
            <person name="Bakkeren G."/>
            <person name="Belanger R.R."/>
        </authorList>
    </citation>
    <scope>NUCLEOTIDE SEQUENCE [LARGE SCALE GENOMIC DNA]</scope>
    <source>
        <strain evidence="4 5">PF-1</strain>
    </source>
</reference>